<proteinExistence type="predicted"/>
<evidence type="ECO:0000259" key="2">
    <source>
        <dbReference type="PROSITE" id="PS50172"/>
    </source>
</evidence>
<dbReference type="CDD" id="cd17716">
    <property type="entry name" value="BRCT_microcephalin_rpt1"/>
    <property type="match status" value="1"/>
</dbReference>
<feature type="region of interest" description="Disordered" evidence="1">
    <location>
        <begin position="207"/>
        <end position="305"/>
    </location>
</feature>
<feature type="compositionally biased region" description="Basic and acidic residues" evidence="1">
    <location>
        <begin position="215"/>
        <end position="238"/>
    </location>
</feature>
<protein>
    <recommendedName>
        <fullName evidence="2">BRCT domain-containing protein</fullName>
    </recommendedName>
</protein>
<dbReference type="InterPro" id="IPR022047">
    <property type="entry name" value="Microcephalin-like"/>
</dbReference>
<dbReference type="PANTHER" id="PTHR14625">
    <property type="entry name" value="MICROCEPHALIN"/>
    <property type="match status" value="1"/>
</dbReference>
<dbReference type="SUPFAM" id="SSF52113">
    <property type="entry name" value="BRCT domain"/>
    <property type="match status" value="3"/>
</dbReference>
<evidence type="ECO:0000256" key="1">
    <source>
        <dbReference type="SAM" id="MobiDB-lite"/>
    </source>
</evidence>
<gene>
    <name evidence="3" type="ORF">JYU34_005398</name>
</gene>
<comment type="caution">
    <text evidence="3">The sequence shown here is derived from an EMBL/GenBank/DDBJ whole genome shotgun (WGS) entry which is preliminary data.</text>
</comment>
<dbReference type="PANTHER" id="PTHR14625:SF3">
    <property type="entry name" value="MICROCEPHALIN"/>
    <property type="match status" value="1"/>
</dbReference>
<feature type="domain" description="BRCT" evidence="2">
    <location>
        <begin position="34"/>
        <end position="123"/>
    </location>
</feature>
<reference evidence="3 4" key="1">
    <citation type="submission" date="2021-06" db="EMBL/GenBank/DDBJ databases">
        <title>A haploid diamondback moth (Plutella xylostella L.) genome assembly resolves 31 chromosomes and identifies a diamide resistance mutation.</title>
        <authorList>
            <person name="Ward C.M."/>
            <person name="Perry K.D."/>
            <person name="Baker G."/>
            <person name="Powis K."/>
            <person name="Heckel D.G."/>
            <person name="Baxter S.W."/>
        </authorList>
    </citation>
    <scope>NUCLEOTIDE SEQUENCE [LARGE SCALE GENOMIC DNA]</scope>
    <source>
        <strain evidence="3 4">LV</strain>
        <tissue evidence="3">Single pupa</tissue>
    </source>
</reference>
<dbReference type="SMART" id="SM00292">
    <property type="entry name" value="BRCT"/>
    <property type="match status" value="2"/>
</dbReference>
<dbReference type="InterPro" id="IPR036420">
    <property type="entry name" value="BRCT_dom_sf"/>
</dbReference>
<organism evidence="3 4">
    <name type="scientific">Plutella xylostella</name>
    <name type="common">Diamondback moth</name>
    <name type="synonym">Plutella maculipennis</name>
    <dbReference type="NCBI Taxonomy" id="51655"/>
    <lineage>
        <taxon>Eukaryota</taxon>
        <taxon>Metazoa</taxon>
        <taxon>Ecdysozoa</taxon>
        <taxon>Arthropoda</taxon>
        <taxon>Hexapoda</taxon>
        <taxon>Insecta</taxon>
        <taxon>Pterygota</taxon>
        <taxon>Neoptera</taxon>
        <taxon>Endopterygota</taxon>
        <taxon>Lepidoptera</taxon>
        <taxon>Glossata</taxon>
        <taxon>Ditrysia</taxon>
        <taxon>Yponomeutoidea</taxon>
        <taxon>Plutellidae</taxon>
        <taxon>Plutella</taxon>
    </lineage>
</organism>
<sequence>MASGNKSAAGLRRSAIAERVRLRAEWAELKGTNPSNDVLRGLVILVEVGPGSRALALRSALSALGASVVPSWVPLVTHVVWAAGGCRKVRAKARALACRLVSPLWVEGCASSGRRLPEAAFPAAARPSDLPSPATLRRLLVSRCRLVSPLWVEGGASSGRRLPEAAFPAAARPSDLPSPATLRRLLNIADKENIPLDLLSLADSTNKTKPNKLRISSDTDHDTSTDQSTDKSMEESVESRVNTAPRRALPASTSPEPAKKSRRKLFTYKEEEDKKGSSDDDGEKEPKTSKPKPTARLTQRARRDLARAERMARKLANKTANSVPAATQSSLDIVPRIVLTGMTSTERRSIFDSIRKLNGRVQTKVNKKTTHVVLGSCCESEMQDRVADSDKREGDGNRFAGCGAEITGIASLTLKSPPNLTSKTQKATLKLTNGGSKPRTLNALEGAARGCRILSPDWVRASEKAGKWLHPIGYEIEHLKKISQKARIERKILQKTNSDYGYDVFCGLLVKISENAEQKEAATTLLTLCGAKIVYGSTPADVTIGREKGQVASKWVFDSVTAARIRTSRRYTVSSNDDIIDRPVIVENVDSDDVFLSLDNA</sequence>
<dbReference type="Proteomes" id="UP000823941">
    <property type="component" value="Chromosome 7"/>
</dbReference>
<dbReference type="EMBL" id="JAHIBW010000007">
    <property type="protein sequence ID" value="KAG7309429.1"/>
    <property type="molecule type" value="Genomic_DNA"/>
</dbReference>
<keyword evidence="4" id="KW-1185">Reference proteome</keyword>
<evidence type="ECO:0000313" key="3">
    <source>
        <dbReference type="EMBL" id="KAG7309429.1"/>
    </source>
</evidence>
<feature type="compositionally biased region" description="Basic and acidic residues" evidence="1">
    <location>
        <begin position="267"/>
        <end position="288"/>
    </location>
</feature>
<dbReference type="Pfam" id="PF00533">
    <property type="entry name" value="BRCT"/>
    <property type="match status" value="1"/>
</dbReference>
<name>A0ABQ7QWL5_PLUXY</name>
<evidence type="ECO:0000313" key="4">
    <source>
        <dbReference type="Proteomes" id="UP000823941"/>
    </source>
</evidence>
<accession>A0ABQ7QWL5</accession>
<dbReference type="InterPro" id="IPR001357">
    <property type="entry name" value="BRCT_dom"/>
</dbReference>
<dbReference type="PROSITE" id="PS50172">
    <property type="entry name" value="BRCT"/>
    <property type="match status" value="1"/>
</dbReference>
<dbReference type="Gene3D" id="3.40.50.10190">
    <property type="entry name" value="BRCT domain"/>
    <property type="match status" value="2"/>
</dbReference>